<dbReference type="PATRIC" id="fig|68892.8.peg.1077"/>
<name>A0A139REX0_9STRE</name>
<dbReference type="RefSeq" id="WP_045615780.1">
    <property type="nucleotide sequence ID" value="NZ_JYGT01000010.1"/>
</dbReference>
<dbReference type="OrthoDB" id="9765386at2"/>
<protein>
    <submittedName>
        <fullName evidence="2">Hemolysin</fullName>
    </submittedName>
</protein>
<evidence type="ECO:0000259" key="1">
    <source>
        <dbReference type="Pfam" id="PF21814"/>
    </source>
</evidence>
<gene>
    <name evidence="2" type="ORF">SINDD18_00961</name>
</gene>
<dbReference type="EMBL" id="LQZF01000112">
    <property type="protein sequence ID" value="KXU13322.1"/>
    <property type="molecule type" value="Genomic_DNA"/>
</dbReference>
<dbReference type="Proteomes" id="UP000072578">
    <property type="component" value="Unassembled WGS sequence"/>
</dbReference>
<reference evidence="2 3" key="1">
    <citation type="submission" date="2016-01" db="EMBL/GenBank/DDBJ databases">
        <title>Highly variable Streptococcus oralis are common among viridans streptococci isolated from primates.</title>
        <authorList>
            <person name="Denapaite D."/>
            <person name="Rieger M."/>
            <person name="Koendgen S."/>
            <person name="Brueckner R."/>
            <person name="Ochigava I."/>
            <person name="Kappeler P."/>
            <person name="Maetz-Rensing K."/>
            <person name="Leendertz F."/>
            <person name="Hakenbeck R."/>
        </authorList>
    </citation>
    <scope>NUCLEOTIDE SEQUENCE [LARGE SCALE GENOMIC DNA]</scope>
    <source>
        <strain evidence="2 3">DD18</strain>
    </source>
</reference>
<feature type="domain" description="DUF6883" evidence="1">
    <location>
        <begin position="2"/>
        <end position="75"/>
    </location>
</feature>
<accession>A0A139REX0</accession>
<proteinExistence type="predicted"/>
<comment type="caution">
    <text evidence="2">The sequence shown here is derived from an EMBL/GenBank/DDBJ whole genome shotgun (WGS) entry which is preliminary data.</text>
</comment>
<evidence type="ECO:0000313" key="2">
    <source>
        <dbReference type="EMBL" id="KXU13322.1"/>
    </source>
</evidence>
<sequence>MEKAKVFQSALGFNQSNVDELIKKNQQGVCENPATPGKCDEHGQRYTVDIPMTGPIGQTATVRTGWIIDSGQSIP</sequence>
<organism evidence="2 3">
    <name type="scientific">Streptococcus infantis</name>
    <dbReference type="NCBI Taxonomy" id="68892"/>
    <lineage>
        <taxon>Bacteria</taxon>
        <taxon>Bacillati</taxon>
        <taxon>Bacillota</taxon>
        <taxon>Bacilli</taxon>
        <taxon>Lactobacillales</taxon>
        <taxon>Streptococcaceae</taxon>
        <taxon>Streptococcus</taxon>
    </lineage>
</organism>
<evidence type="ECO:0000313" key="3">
    <source>
        <dbReference type="Proteomes" id="UP000072578"/>
    </source>
</evidence>
<dbReference type="AlphaFoldDB" id="A0A139REX0"/>
<dbReference type="Pfam" id="PF21814">
    <property type="entry name" value="DUF6883"/>
    <property type="match status" value="1"/>
</dbReference>
<dbReference type="InterPro" id="IPR049250">
    <property type="entry name" value="DUF6883"/>
</dbReference>